<dbReference type="OrthoDB" id="5386595at2759"/>
<comment type="caution">
    <text evidence="3">The sequence shown here is derived from an EMBL/GenBank/DDBJ whole genome shotgun (WGS) entry which is preliminary data.</text>
</comment>
<gene>
    <name evidence="3" type="ORF">ACN38_g12552</name>
</gene>
<dbReference type="Pfam" id="PF13391">
    <property type="entry name" value="HNH_2"/>
    <property type="match status" value="1"/>
</dbReference>
<dbReference type="AlphaFoldDB" id="A0A0M9W9R5"/>
<dbReference type="Proteomes" id="UP000037696">
    <property type="component" value="Unassembled WGS sequence"/>
</dbReference>
<evidence type="ECO:0000256" key="1">
    <source>
        <dbReference type="SAM" id="MobiDB-lite"/>
    </source>
</evidence>
<evidence type="ECO:0000259" key="2">
    <source>
        <dbReference type="Pfam" id="PF13391"/>
    </source>
</evidence>
<feature type="domain" description="HNH nuclease" evidence="2">
    <location>
        <begin position="181"/>
        <end position="238"/>
    </location>
</feature>
<organism evidence="3 4">
    <name type="scientific">Penicillium nordicum</name>
    <dbReference type="NCBI Taxonomy" id="229535"/>
    <lineage>
        <taxon>Eukaryota</taxon>
        <taxon>Fungi</taxon>
        <taxon>Dikarya</taxon>
        <taxon>Ascomycota</taxon>
        <taxon>Pezizomycotina</taxon>
        <taxon>Eurotiomycetes</taxon>
        <taxon>Eurotiomycetidae</taxon>
        <taxon>Eurotiales</taxon>
        <taxon>Aspergillaceae</taxon>
        <taxon>Penicillium</taxon>
    </lineage>
</organism>
<evidence type="ECO:0000313" key="4">
    <source>
        <dbReference type="Proteomes" id="UP000037696"/>
    </source>
</evidence>
<dbReference type="InterPro" id="IPR003615">
    <property type="entry name" value="HNH_nuc"/>
</dbReference>
<reference evidence="3 4" key="1">
    <citation type="submission" date="2015-08" db="EMBL/GenBank/DDBJ databases">
        <title>Genome sequencing of Penicillium nordicum.</title>
        <authorList>
            <person name="Nguyen H.D."/>
            <person name="Seifert K.A."/>
        </authorList>
    </citation>
    <scope>NUCLEOTIDE SEQUENCE [LARGE SCALE GENOMIC DNA]</scope>
    <source>
        <strain evidence="3 4">DAOMC 185683</strain>
    </source>
</reference>
<proteinExistence type="predicted"/>
<feature type="region of interest" description="Disordered" evidence="1">
    <location>
        <begin position="409"/>
        <end position="442"/>
    </location>
</feature>
<dbReference type="EMBL" id="LHQQ01000404">
    <property type="protein sequence ID" value="KOS36689.1"/>
    <property type="molecule type" value="Genomic_DNA"/>
</dbReference>
<evidence type="ECO:0000313" key="3">
    <source>
        <dbReference type="EMBL" id="KOS36689.1"/>
    </source>
</evidence>
<dbReference type="STRING" id="229535.A0A0M9W9R5"/>
<protein>
    <recommendedName>
        <fullName evidence="2">HNH nuclease domain-containing protein</fullName>
    </recommendedName>
</protein>
<name>A0A0M9W9R5_9EURO</name>
<sequence>MDVLRESMESLQTEPEEIRILKKRKHELTTDLSIARKPWRAHASFDLKFWSQATKIEKINLERSEVDRKISLGTFEGLESEWAKTDEAKVIFEKIKAQEQTRRICEDRVAQLKNAPPRRSLRASFMRLFTTSTMGMAIKGTGAGSRDTSQQGNFRRTMIEVYGAKHSTEPWIWDPIIGDYLDEELIQASHLFPYMHGQDTMDAIFGKKRPEELFSPRNGLLLCTKLERYFDAGKFVIVPDIPSFQGKALVSAVKYWLEGEPREFRVRLIDPDWEKIDERLYKFKDLTFRQLDGRQLKFRTDFRPAARYLYFHYCVQMLRMCWQHSSRGKSSQAAAILQAERGKPFWGTAGRYLPRNMLLALVEEMGHEYKSVMNGAAGSRADDDKLLLALLSKGVKARPSILAPGVFDGARSEEDVSEVDYDGDDDDEDEWRARSESEVNLN</sequence>
<feature type="compositionally biased region" description="Acidic residues" evidence="1">
    <location>
        <begin position="415"/>
        <end position="430"/>
    </location>
</feature>
<accession>A0A0M9W9R5</accession>
<keyword evidence="4" id="KW-1185">Reference proteome</keyword>
<feature type="compositionally biased region" description="Basic and acidic residues" evidence="1">
    <location>
        <begin position="431"/>
        <end position="442"/>
    </location>
</feature>